<comment type="similarity">
    <text evidence="1">Belongs to the 'GDXG' lipolytic enzyme family.</text>
</comment>
<protein>
    <submittedName>
        <fullName evidence="4">Acetyl esterase/lipase</fullName>
    </submittedName>
</protein>
<dbReference type="Pfam" id="PF07859">
    <property type="entry name" value="Abhydrolase_3"/>
    <property type="match status" value="1"/>
</dbReference>
<dbReference type="InterPro" id="IPR050300">
    <property type="entry name" value="GDXG_lipolytic_enzyme"/>
</dbReference>
<evidence type="ECO:0000259" key="3">
    <source>
        <dbReference type="Pfam" id="PF07859"/>
    </source>
</evidence>
<dbReference type="InterPro" id="IPR029058">
    <property type="entry name" value="AB_hydrolase_fold"/>
</dbReference>
<dbReference type="EMBL" id="QLTK01000007">
    <property type="protein sequence ID" value="RAS33158.1"/>
    <property type="molecule type" value="Genomic_DNA"/>
</dbReference>
<name>A0A329CFN6_9BURK</name>
<dbReference type="PANTHER" id="PTHR48081">
    <property type="entry name" value="AB HYDROLASE SUPERFAMILY PROTEIN C4A8.06C"/>
    <property type="match status" value="1"/>
</dbReference>
<accession>A0A329CFN6</accession>
<organism evidence="4 5">
    <name type="scientific">Paraburkholderia bryophila</name>
    <dbReference type="NCBI Taxonomy" id="420952"/>
    <lineage>
        <taxon>Bacteria</taxon>
        <taxon>Pseudomonadati</taxon>
        <taxon>Pseudomonadota</taxon>
        <taxon>Betaproteobacteria</taxon>
        <taxon>Burkholderiales</taxon>
        <taxon>Burkholderiaceae</taxon>
        <taxon>Paraburkholderia</taxon>
    </lineage>
</organism>
<feature type="domain" description="Alpha/beta hydrolase fold-3" evidence="3">
    <location>
        <begin position="75"/>
        <end position="276"/>
    </location>
</feature>
<evidence type="ECO:0000256" key="2">
    <source>
        <dbReference type="ARBA" id="ARBA00022801"/>
    </source>
</evidence>
<dbReference type="InterPro" id="IPR013094">
    <property type="entry name" value="AB_hydrolase_3"/>
</dbReference>
<dbReference type="Gene3D" id="3.40.50.1820">
    <property type="entry name" value="alpha/beta hydrolase"/>
    <property type="match status" value="1"/>
</dbReference>
<sequence>MTAPRPTDLLAEIYSQWATEMSRHPEMSVELLRIIFDDWQRATGEPEDVTYSSRTVGGVPGLWVSPKNAEPGQVLLFLHGGGFALGSSTSHRKMVGHLAKAVGVCAFIADFRLAPEYPFPAQIDDSDAAFEGLVADGYRPENVIPVGDSAGGNLAISLVLRLIERKAVLPRQVVVMSPWLNMENNGATLDSNDPTDFLITRAGLQANIDRYLGGKVSAADARVNPLYADFTGFPRLYINAGSVESLLDDSIQLEERAKRAGVDVTLTVAEGMQHVYPFLAGKHPDADAEMVRIADWFWRR</sequence>
<dbReference type="Proteomes" id="UP000248918">
    <property type="component" value="Unassembled WGS sequence"/>
</dbReference>
<dbReference type="PROSITE" id="PS01173">
    <property type="entry name" value="LIPASE_GDXG_HIS"/>
    <property type="match status" value="1"/>
</dbReference>
<evidence type="ECO:0000313" key="5">
    <source>
        <dbReference type="Proteomes" id="UP000248918"/>
    </source>
</evidence>
<comment type="caution">
    <text evidence="4">The sequence shown here is derived from an EMBL/GenBank/DDBJ whole genome shotgun (WGS) entry which is preliminary data.</text>
</comment>
<proteinExistence type="inferred from homology"/>
<gene>
    <name evidence="4" type="ORF">BX591_10775</name>
</gene>
<dbReference type="PANTHER" id="PTHR48081:SF8">
    <property type="entry name" value="ALPHA_BETA HYDROLASE FOLD-3 DOMAIN-CONTAINING PROTEIN-RELATED"/>
    <property type="match status" value="1"/>
</dbReference>
<evidence type="ECO:0000256" key="1">
    <source>
        <dbReference type="ARBA" id="ARBA00010515"/>
    </source>
</evidence>
<dbReference type="InterPro" id="IPR002168">
    <property type="entry name" value="Lipase_GDXG_HIS_AS"/>
</dbReference>
<evidence type="ECO:0000313" key="4">
    <source>
        <dbReference type="EMBL" id="RAS33158.1"/>
    </source>
</evidence>
<dbReference type="AlphaFoldDB" id="A0A329CFN6"/>
<reference evidence="4 5" key="1">
    <citation type="submission" date="2018-06" db="EMBL/GenBank/DDBJ databases">
        <title>Genomic Encyclopedia of Type Strains, Phase III (KMG-III): the genomes of soil and plant-associated and newly described type strains.</title>
        <authorList>
            <person name="Whitman W."/>
        </authorList>
    </citation>
    <scope>NUCLEOTIDE SEQUENCE [LARGE SCALE GENOMIC DNA]</scope>
    <source>
        <strain evidence="4 5">LMG 23644</strain>
    </source>
</reference>
<dbReference type="RefSeq" id="WP_111932037.1">
    <property type="nucleotide sequence ID" value="NZ_CADFFP010000008.1"/>
</dbReference>
<dbReference type="SUPFAM" id="SSF53474">
    <property type="entry name" value="alpha/beta-Hydrolases"/>
    <property type="match status" value="1"/>
</dbReference>
<dbReference type="OrthoDB" id="9794445at2"/>
<keyword evidence="2" id="KW-0378">Hydrolase</keyword>
<dbReference type="GO" id="GO:0016787">
    <property type="term" value="F:hydrolase activity"/>
    <property type="evidence" value="ECO:0007669"/>
    <property type="project" value="UniProtKB-KW"/>
</dbReference>